<proteinExistence type="predicted"/>
<reference evidence="1" key="1">
    <citation type="submission" date="2018-05" db="EMBL/GenBank/DDBJ databases">
        <authorList>
            <person name="Lanie J.A."/>
            <person name="Ng W.-L."/>
            <person name="Kazmierczak K.M."/>
            <person name="Andrzejewski T.M."/>
            <person name="Davidsen T.M."/>
            <person name="Wayne K.J."/>
            <person name="Tettelin H."/>
            <person name="Glass J.I."/>
            <person name="Rusch D."/>
            <person name="Podicherti R."/>
            <person name="Tsui H.-C.T."/>
            <person name="Winkler M.E."/>
        </authorList>
    </citation>
    <scope>NUCLEOTIDE SEQUENCE</scope>
</reference>
<gene>
    <name evidence="1" type="ORF">METZ01_LOCUS365260</name>
</gene>
<evidence type="ECO:0000313" key="1">
    <source>
        <dbReference type="EMBL" id="SVD12406.1"/>
    </source>
</evidence>
<protein>
    <submittedName>
        <fullName evidence="1">Uncharacterized protein</fullName>
    </submittedName>
</protein>
<dbReference type="EMBL" id="UINC01130980">
    <property type="protein sequence ID" value="SVD12406.1"/>
    <property type="molecule type" value="Genomic_DNA"/>
</dbReference>
<accession>A0A382SRF0</accession>
<name>A0A382SRF0_9ZZZZ</name>
<dbReference type="AlphaFoldDB" id="A0A382SRF0"/>
<feature type="non-terminal residue" evidence="1">
    <location>
        <position position="84"/>
    </location>
</feature>
<sequence length="84" mass="9667">MTDKNRHYAVFTPALSGFYVHYISKQQHFDYVPQERIPAKFENGIEGMNFLNAEKGYFHYGFALYSAGHAQLDIQKAMEAEGMV</sequence>
<organism evidence="1">
    <name type="scientific">marine metagenome</name>
    <dbReference type="NCBI Taxonomy" id="408172"/>
    <lineage>
        <taxon>unclassified sequences</taxon>
        <taxon>metagenomes</taxon>
        <taxon>ecological metagenomes</taxon>
    </lineage>
</organism>